<keyword evidence="3" id="KW-1185">Reference proteome</keyword>
<dbReference type="RefSeq" id="WP_186833580.1">
    <property type="nucleotide sequence ID" value="NZ_JAEQMG010000010.1"/>
</dbReference>
<name>A0A934WQQ3_9FIRM</name>
<evidence type="ECO:0000313" key="2">
    <source>
        <dbReference type="EMBL" id="MBK6087124.1"/>
    </source>
</evidence>
<feature type="region of interest" description="Disordered" evidence="1">
    <location>
        <begin position="28"/>
        <end position="47"/>
    </location>
</feature>
<gene>
    <name evidence="2" type="ORF">JKK62_00375</name>
</gene>
<reference evidence="2" key="1">
    <citation type="submission" date="2021-01" db="EMBL/GenBank/DDBJ databases">
        <title>Genome public.</title>
        <authorList>
            <person name="Liu C."/>
            <person name="Sun Q."/>
        </authorList>
    </citation>
    <scope>NUCLEOTIDE SEQUENCE</scope>
    <source>
        <strain evidence="2">M6</strain>
    </source>
</reference>
<comment type="caution">
    <text evidence="2">The sequence shown here is derived from an EMBL/GenBank/DDBJ whole genome shotgun (WGS) entry which is preliminary data.</text>
</comment>
<dbReference type="Proteomes" id="UP000633365">
    <property type="component" value="Unassembled WGS sequence"/>
</dbReference>
<sequence>MKKKYYSPEIDIISLSLTKDTLSASKYTEAPELETHGGNDVWGGDFD</sequence>
<dbReference type="AlphaFoldDB" id="A0A934WQQ3"/>
<dbReference type="EMBL" id="JAEQMG010000010">
    <property type="protein sequence ID" value="MBK6087124.1"/>
    <property type="molecule type" value="Genomic_DNA"/>
</dbReference>
<evidence type="ECO:0000313" key="3">
    <source>
        <dbReference type="Proteomes" id="UP000633365"/>
    </source>
</evidence>
<organism evidence="2 3">
    <name type="scientific">Ruminococcus difficilis</name>
    <dbReference type="NCBI Taxonomy" id="2763069"/>
    <lineage>
        <taxon>Bacteria</taxon>
        <taxon>Bacillati</taxon>
        <taxon>Bacillota</taxon>
        <taxon>Clostridia</taxon>
        <taxon>Eubacteriales</taxon>
        <taxon>Oscillospiraceae</taxon>
        <taxon>Ruminococcus</taxon>
    </lineage>
</organism>
<protein>
    <submittedName>
        <fullName evidence="2">Uncharacterized protein</fullName>
    </submittedName>
</protein>
<proteinExistence type="predicted"/>
<accession>A0A934WQQ3</accession>
<evidence type="ECO:0000256" key="1">
    <source>
        <dbReference type="SAM" id="MobiDB-lite"/>
    </source>
</evidence>